<evidence type="ECO:0000313" key="2">
    <source>
        <dbReference type="EMBL" id="QTR48083.1"/>
    </source>
</evidence>
<feature type="transmembrane region" description="Helical" evidence="1">
    <location>
        <begin position="20"/>
        <end position="44"/>
    </location>
</feature>
<reference evidence="2 3" key="1">
    <citation type="submission" date="2021-04" db="EMBL/GenBank/DDBJ databases">
        <title>Genomics, taxonomy and metabolism of representatives of sulfur bacteria of the genus Thiothrix: Thiothrix fructosivorans QT, Thiothrix unzii A1T and three new species, Thiothrix subterranea sp. nov., Thiothrix litoralis sp. nov. and 'Candidatus Thiothrix anitrata' sp. nov.</title>
        <authorList>
            <person name="Ravin N.V."/>
            <person name="Smolyakov D."/>
            <person name="Rudenko T.S."/>
            <person name="Mardanov A.V."/>
            <person name="Beletsky A.V."/>
            <person name="Markov N.D."/>
            <person name="Fomenkov A.I."/>
            <person name="Roberts R.J."/>
            <person name="Karnachuk O.V."/>
            <person name="Novikov A."/>
            <person name="Grabovich M.Y."/>
        </authorList>
    </citation>
    <scope>NUCLEOTIDE SEQUENCE [LARGE SCALE GENOMIC DNA]</scope>
    <source>
        <strain evidence="2 3">AS</strain>
    </source>
</reference>
<comment type="subcellular location">
    <subcellularLocation>
        <location evidence="1">Cell inner membrane</location>
        <topology evidence="1">Multi-pass membrane protein</topology>
    </subcellularLocation>
</comment>
<evidence type="ECO:0000256" key="1">
    <source>
        <dbReference type="RuleBase" id="RU369025"/>
    </source>
</evidence>
<feature type="transmembrane region" description="Helical" evidence="1">
    <location>
        <begin position="320"/>
        <end position="340"/>
    </location>
</feature>
<dbReference type="PANTHER" id="PTHR30221">
    <property type="entry name" value="SMALL-CONDUCTANCE MECHANOSENSITIVE CHANNEL"/>
    <property type="match status" value="1"/>
</dbReference>
<comment type="function">
    <text evidence="1">Mechanosensitive channel that participates in the regulation of osmotic pressure changes within the cell, opening in response to stretch forces in the membrane lipid bilayer, without the need for other proteins. Contributes to normal resistance to hypoosmotic shock. Forms an ion channel of 1.0 nanosiemens conductance with a slight preference for anions.</text>
</comment>
<keyword evidence="1" id="KW-0813">Transport</keyword>
<feature type="transmembrane region" description="Helical" evidence="1">
    <location>
        <begin position="99"/>
        <end position="120"/>
    </location>
</feature>
<dbReference type="Proteomes" id="UP000672039">
    <property type="component" value="Chromosome"/>
</dbReference>
<keyword evidence="1" id="KW-1003">Cell membrane</keyword>
<accession>A0ABX7X0E9</accession>
<feature type="transmembrane region" description="Helical" evidence="1">
    <location>
        <begin position="65"/>
        <end position="84"/>
    </location>
</feature>
<organism evidence="2 3">
    <name type="scientific">Thiothrix litoralis</name>
    <dbReference type="NCBI Taxonomy" id="2891210"/>
    <lineage>
        <taxon>Bacteria</taxon>
        <taxon>Pseudomonadati</taxon>
        <taxon>Pseudomonadota</taxon>
        <taxon>Gammaproteobacteria</taxon>
        <taxon>Thiotrichales</taxon>
        <taxon>Thiotrichaceae</taxon>
        <taxon>Thiothrix</taxon>
    </lineage>
</organism>
<dbReference type="Pfam" id="PF05552">
    <property type="entry name" value="MS_channel_1st_1"/>
    <property type="match status" value="2"/>
</dbReference>
<keyword evidence="1" id="KW-0812">Transmembrane</keyword>
<dbReference type="InterPro" id="IPR008910">
    <property type="entry name" value="MSC_TM_helix"/>
</dbReference>
<sequence length="386" mass="39802">MDGLSSSLNGMLGGLASGNLGHALIGLAILVIGLIVVSFVAGFIKRLLGKVGFLARTNLAKPIASLIKAVLTIFVLMAVLQHFGLTDVLAPLKTMLNKFLAAIPNIIGAGVIAYAGWVIAKIVSELTGVALGRVDRQLALKMGHQSTQGMKLSKIGSSFMFAAILIPIAVSALGVLNIPSITEPASDMLNKLLAAIPNIIGAAIILAVTYFVAKFVISMLSSVLDGINVDGMPQKLGLTGVFSDNFTPTKLIGNVIMFFAMLTAATAAVNTLGIDIISNIFAKVLEFGGGILVGGVILLVGYFLSTLAYNKLSQYGSAGIASIARFAILGLVLAMGLRAMGLADNIVNMAFGFTLGAVAIAVALAFGLGGREAAKTIANNWASKLK</sequence>
<feature type="transmembrane region" description="Helical" evidence="1">
    <location>
        <begin position="159"/>
        <end position="180"/>
    </location>
</feature>
<comment type="similarity">
    <text evidence="1">Belongs to the MscS (TC 1.A.23) family.</text>
</comment>
<keyword evidence="3" id="KW-1185">Reference proteome</keyword>
<keyword evidence="1" id="KW-0997">Cell inner membrane</keyword>
<proteinExistence type="inferred from homology"/>
<dbReference type="PANTHER" id="PTHR30221:SF1">
    <property type="entry name" value="SMALL-CONDUCTANCE MECHANOSENSITIVE CHANNEL"/>
    <property type="match status" value="1"/>
</dbReference>
<dbReference type="InterPro" id="IPR045275">
    <property type="entry name" value="MscS_archaea/bacteria_type"/>
</dbReference>
<dbReference type="RefSeq" id="WP_210224308.1">
    <property type="nucleotide sequence ID" value="NZ_CP072801.1"/>
</dbReference>
<dbReference type="EMBL" id="CP072801">
    <property type="protein sequence ID" value="QTR48083.1"/>
    <property type="molecule type" value="Genomic_DNA"/>
</dbReference>
<keyword evidence="1" id="KW-0472">Membrane</keyword>
<keyword evidence="1" id="KW-0407">Ion channel</keyword>
<protein>
    <recommendedName>
        <fullName evidence="1">Small-conductance mechanosensitive channel</fullName>
    </recommendedName>
</protein>
<feature type="transmembrane region" description="Helical" evidence="1">
    <location>
        <begin position="287"/>
        <end position="308"/>
    </location>
</feature>
<evidence type="ECO:0000313" key="3">
    <source>
        <dbReference type="Proteomes" id="UP000672039"/>
    </source>
</evidence>
<dbReference type="NCBIfam" id="NF033912">
    <property type="entry name" value="msc"/>
    <property type="match status" value="1"/>
</dbReference>
<keyword evidence="1" id="KW-0406">Ion transport</keyword>
<feature type="transmembrane region" description="Helical" evidence="1">
    <location>
        <begin position="346"/>
        <end position="368"/>
    </location>
</feature>
<feature type="transmembrane region" description="Helical" evidence="1">
    <location>
        <begin position="255"/>
        <end position="281"/>
    </location>
</feature>
<keyword evidence="1" id="KW-1133">Transmembrane helix</keyword>
<comment type="caution">
    <text evidence="1">Lacks conserved residue(s) required for the propagation of feature annotation.</text>
</comment>
<feature type="transmembrane region" description="Helical" evidence="1">
    <location>
        <begin position="192"/>
        <end position="213"/>
    </location>
</feature>
<comment type="subunit">
    <text evidence="1">Homoheptamer.</text>
</comment>
<gene>
    <name evidence="2" type="ORF">J9253_09295</name>
</gene>
<name>A0ABX7X0E9_9GAMM</name>